<name>A0A7H4N421_KLEVA</name>
<comment type="caution">
    <text evidence="2">The sequence shown here is derived from an EMBL/GenBank/DDBJ whole genome shotgun (WGS) entry which is preliminary data.</text>
</comment>
<dbReference type="Pfam" id="PF03886">
    <property type="entry name" value="ABC_trans_aux"/>
    <property type="match status" value="1"/>
</dbReference>
<sequence>MAVFTLGFSCLPRKKLRLLIVLVCLPLAACTVLPQRPVSQVWLLPAQPGVPASGPTINRSLRVMQPSTSQFINSSRIAVQPQGAEITVYSGSRWSDSVPVLFRNRLTQELRTDGRFISVSSDEDNLQADFELGGDLSSFQGVYSDKKGEVLIQFDARLVQTSDRRVIASQRFVIHQPISGSSMSQVVEAFGLASDRLAADILRWLGNSRAMKSP</sequence>
<organism evidence="2 3">
    <name type="scientific">Klebsiella variicola</name>
    <dbReference type="NCBI Taxonomy" id="244366"/>
    <lineage>
        <taxon>Bacteria</taxon>
        <taxon>Pseudomonadati</taxon>
        <taxon>Pseudomonadota</taxon>
        <taxon>Gammaproteobacteria</taxon>
        <taxon>Enterobacterales</taxon>
        <taxon>Enterobacteriaceae</taxon>
        <taxon>Klebsiella/Raoultella group</taxon>
        <taxon>Klebsiella</taxon>
        <taxon>Klebsiella pneumoniae complex</taxon>
    </lineage>
</organism>
<gene>
    <name evidence="2" type="ORF">NCTC9177_07380</name>
</gene>
<evidence type="ECO:0000313" key="3">
    <source>
        <dbReference type="Proteomes" id="UP000254545"/>
    </source>
</evidence>
<reference evidence="2 3" key="1">
    <citation type="submission" date="2018-06" db="EMBL/GenBank/DDBJ databases">
        <authorList>
            <consortium name="Pathogen Informatics"/>
            <person name="Doyle S."/>
        </authorList>
    </citation>
    <scope>NUCLEOTIDE SEQUENCE [LARGE SCALE GENOMIC DNA]</scope>
    <source>
        <strain evidence="2 3">NCTC9177</strain>
    </source>
</reference>
<evidence type="ECO:0000313" key="2">
    <source>
        <dbReference type="EMBL" id="STV77754.1"/>
    </source>
</evidence>
<dbReference type="InterPro" id="IPR005586">
    <property type="entry name" value="ABC_trans_aux"/>
</dbReference>
<dbReference type="AlphaFoldDB" id="A0A7H4N421"/>
<dbReference type="EMBL" id="UGKR01000004">
    <property type="protein sequence ID" value="STV77754.1"/>
    <property type="molecule type" value="Genomic_DNA"/>
</dbReference>
<dbReference type="Gene3D" id="3.40.50.10610">
    <property type="entry name" value="ABC-type transport auxiliary lipoprotein component"/>
    <property type="match status" value="1"/>
</dbReference>
<dbReference type="Proteomes" id="UP000254545">
    <property type="component" value="Unassembled WGS sequence"/>
</dbReference>
<dbReference type="SUPFAM" id="SSF159594">
    <property type="entry name" value="XCC0632-like"/>
    <property type="match status" value="1"/>
</dbReference>
<evidence type="ECO:0000259" key="1">
    <source>
        <dbReference type="Pfam" id="PF03886"/>
    </source>
</evidence>
<proteinExistence type="predicted"/>
<feature type="domain" description="ABC-type transport auxiliary lipoprotein component" evidence="1">
    <location>
        <begin position="44"/>
        <end position="201"/>
    </location>
</feature>
<accession>A0A7H4N421</accession>
<dbReference type="RefSeq" id="WP_122463017.1">
    <property type="nucleotide sequence ID" value="NZ_JAXQCZ010000010.1"/>
</dbReference>
<protein>
    <submittedName>
        <fullName evidence="2">ABC-type uncharacterized transport system, auxiliary component</fullName>
    </submittedName>
</protein>